<sequence>MVNNINLFATHLERSDNGRQKLNNEIIAHVEHIIKNYEANSHIPRHSTPLTEEEPYMKESITPFLGENAISAKYIPKLEEWTQLSGEGEYSYTELNIAIEMLKENLYIPNGITVGKLHSLFTRIAKKWYEKKTQDNGKHDWLWWKSGIITKWANNSWIFKTENHFQSALFNSEKDKPLTFFLKEKDRLSYLHPDMSGSMINMKMLRKCGGELEHAIR</sequence>
<keyword evidence="2" id="KW-1185">Reference proteome</keyword>
<comment type="caution">
    <text evidence="1">The sequence shown here is derived from an EMBL/GenBank/DDBJ whole genome shotgun (WGS) entry which is preliminary data.</text>
</comment>
<dbReference type="AlphaFoldDB" id="A0A9Q3I451"/>
<organism evidence="1 2">
    <name type="scientific">Austropuccinia psidii MF-1</name>
    <dbReference type="NCBI Taxonomy" id="1389203"/>
    <lineage>
        <taxon>Eukaryota</taxon>
        <taxon>Fungi</taxon>
        <taxon>Dikarya</taxon>
        <taxon>Basidiomycota</taxon>
        <taxon>Pucciniomycotina</taxon>
        <taxon>Pucciniomycetes</taxon>
        <taxon>Pucciniales</taxon>
        <taxon>Sphaerophragmiaceae</taxon>
        <taxon>Austropuccinia</taxon>
    </lineage>
</organism>
<dbReference type="Proteomes" id="UP000765509">
    <property type="component" value="Unassembled WGS sequence"/>
</dbReference>
<name>A0A9Q3I451_9BASI</name>
<gene>
    <name evidence="1" type="ORF">O181_068686</name>
</gene>
<evidence type="ECO:0000313" key="2">
    <source>
        <dbReference type="Proteomes" id="UP000765509"/>
    </source>
</evidence>
<evidence type="ECO:0000313" key="1">
    <source>
        <dbReference type="EMBL" id="MBW0528971.1"/>
    </source>
</evidence>
<proteinExistence type="predicted"/>
<accession>A0A9Q3I451</accession>
<protein>
    <submittedName>
        <fullName evidence="1">Uncharacterized protein</fullName>
    </submittedName>
</protein>
<reference evidence="1" key="1">
    <citation type="submission" date="2021-03" db="EMBL/GenBank/DDBJ databases">
        <title>Draft genome sequence of rust myrtle Austropuccinia psidii MF-1, a brazilian biotype.</title>
        <authorList>
            <person name="Quecine M.C."/>
            <person name="Pachon D.M.R."/>
            <person name="Bonatelli M.L."/>
            <person name="Correr F.H."/>
            <person name="Franceschini L.M."/>
            <person name="Leite T.F."/>
            <person name="Margarido G.R.A."/>
            <person name="Almeida C.A."/>
            <person name="Ferrarezi J.A."/>
            <person name="Labate C.A."/>
        </authorList>
    </citation>
    <scope>NUCLEOTIDE SEQUENCE</scope>
    <source>
        <strain evidence="1">MF-1</strain>
    </source>
</reference>
<dbReference type="EMBL" id="AVOT02034768">
    <property type="protein sequence ID" value="MBW0528971.1"/>
    <property type="molecule type" value="Genomic_DNA"/>
</dbReference>